<evidence type="ECO:0000313" key="3">
    <source>
        <dbReference type="Proteomes" id="UP000622405"/>
    </source>
</evidence>
<dbReference type="Proteomes" id="UP000622405">
    <property type="component" value="Unassembled WGS sequence"/>
</dbReference>
<evidence type="ECO:0000259" key="1">
    <source>
        <dbReference type="Pfam" id="PF17765"/>
    </source>
</evidence>
<dbReference type="InterPro" id="IPR041413">
    <property type="entry name" value="MLTR_LBD"/>
</dbReference>
<organism evidence="2 3">
    <name type="scientific">Acetobacterium malicum</name>
    <dbReference type="NCBI Taxonomy" id="52692"/>
    <lineage>
        <taxon>Bacteria</taxon>
        <taxon>Bacillati</taxon>
        <taxon>Bacillota</taxon>
        <taxon>Clostridia</taxon>
        <taxon>Eubacteriales</taxon>
        <taxon>Eubacteriaceae</taxon>
        <taxon>Acetobacterium</taxon>
    </lineage>
</organism>
<dbReference type="PANTHER" id="PTHR35010:SF3">
    <property type="entry name" value="BLL4873 PROTEIN"/>
    <property type="match status" value="1"/>
</dbReference>
<accession>A0ABR6Z169</accession>
<dbReference type="PANTHER" id="PTHR35010">
    <property type="entry name" value="BLL4672 PROTEIN-RELATED"/>
    <property type="match status" value="1"/>
</dbReference>
<sequence length="126" mass="14660">MFTDCKYKALFVDWDRHAKTMVGRFRASSGKYITDFWFTQFIEALKTRSPEFDLWWPLHEIQNNGELYKQLNHPKVGRLDFEISNFDVADHSCLKMAVHVPMPGTDTAAKMASLLDVLENETTDQL</sequence>
<gene>
    <name evidence="2" type="ORF">GH811_16770</name>
</gene>
<evidence type="ECO:0000313" key="2">
    <source>
        <dbReference type="EMBL" id="MBC3901265.1"/>
    </source>
</evidence>
<protein>
    <recommendedName>
        <fullName evidence="1">MmyB-like transcription regulator ligand binding domain-containing protein</fullName>
    </recommendedName>
</protein>
<feature type="domain" description="MmyB-like transcription regulator ligand binding" evidence="1">
    <location>
        <begin position="1"/>
        <end position="114"/>
    </location>
</feature>
<reference evidence="2 3" key="1">
    <citation type="journal article" date="2020" name="mSystems">
        <title>Defining Genomic and Predicted Metabolic Features of the Acetobacterium Genus.</title>
        <authorList>
            <person name="Ross D.E."/>
            <person name="Marshall C.W."/>
            <person name="Gulliver D."/>
            <person name="May H.D."/>
            <person name="Norman R.S."/>
        </authorList>
    </citation>
    <scope>NUCLEOTIDE SEQUENCE [LARGE SCALE GENOMIC DNA]</scope>
    <source>
        <strain evidence="2 3">DSM 4132</strain>
    </source>
</reference>
<proteinExistence type="predicted"/>
<name>A0ABR6Z169_9FIRM</name>
<dbReference type="Gene3D" id="3.30.450.180">
    <property type="match status" value="1"/>
</dbReference>
<keyword evidence="3" id="KW-1185">Reference proteome</keyword>
<dbReference type="Pfam" id="PF17765">
    <property type="entry name" value="MLTR_LBD"/>
    <property type="match status" value="1"/>
</dbReference>
<comment type="caution">
    <text evidence="2">The sequence shown here is derived from an EMBL/GenBank/DDBJ whole genome shotgun (WGS) entry which is preliminary data.</text>
</comment>
<dbReference type="EMBL" id="WJBE01000023">
    <property type="protein sequence ID" value="MBC3901265.1"/>
    <property type="molecule type" value="Genomic_DNA"/>
</dbReference>